<keyword evidence="16" id="KW-1185">Reference proteome</keyword>
<proteinExistence type="predicted"/>
<keyword evidence="1" id="KW-0723">Serine/threonine-protein kinase</keyword>
<evidence type="ECO:0000256" key="11">
    <source>
        <dbReference type="SAM" id="MobiDB-lite"/>
    </source>
</evidence>
<dbReference type="InterPro" id="IPR008271">
    <property type="entry name" value="Ser/Thr_kinase_AS"/>
</dbReference>
<keyword evidence="3 13" id="KW-0732">Signal</keyword>
<dbReference type="InterPro" id="IPR002902">
    <property type="entry name" value="GNK2"/>
</dbReference>
<keyword evidence="9" id="KW-0325">Glycoprotein</keyword>
<dbReference type="InterPro" id="IPR017441">
    <property type="entry name" value="Protein_kinase_ATP_BS"/>
</dbReference>
<feature type="domain" description="Gnk2-homologous" evidence="15">
    <location>
        <begin position="636"/>
        <end position="740"/>
    </location>
</feature>
<feature type="domain" description="Protein kinase" evidence="14">
    <location>
        <begin position="929"/>
        <end position="1217"/>
    </location>
</feature>
<evidence type="ECO:0000259" key="15">
    <source>
        <dbReference type="PROSITE" id="PS51473"/>
    </source>
</evidence>
<evidence type="ECO:0000256" key="3">
    <source>
        <dbReference type="ARBA" id="ARBA00022729"/>
    </source>
</evidence>
<keyword evidence="4" id="KW-0677">Repeat</keyword>
<keyword evidence="6" id="KW-0418">Kinase</keyword>
<feature type="domain" description="Gnk2-homologous" evidence="15">
    <location>
        <begin position="138"/>
        <end position="241"/>
    </location>
</feature>
<dbReference type="GO" id="GO:0005524">
    <property type="term" value="F:ATP binding"/>
    <property type="evidence" value="ECO:0007669"/>
    <property type="project" value="UniProtKB-UniRule"/>
</dbReference>
<evidence type="ECO:0000256" key="8">
    <source>
        <dbReference type="ARBA" id="ARBA00023170"/>
    </source>
</evidence>
<dbReference type="Gene3D" id="3.30.430.20">
    <property type="entry name" value="Gnk2 domain, C-X8-C-X2-C motif"/>
    <property type="match status" value="4"/>
</dbReference>
<evidence type="ECO:0000256" key="1">
    <source>
        <dbReference type="ARBA" id="ARBA00022527"/>
    </source>
</evidence>
<dbReference type="InterPro" id="IPR011009">
    <property type="entry name" value="Kinase-like_dom_sf"/>
</dbReference>
<evidence type="ECO:0000259" key="14">
    <source>
        <dbReference type="PROSITE" id="PS50011"/>
    </source>
</evidence>
<keyword evidence="12" id="KW-0472">Membrane</keyword>
<feature type="domain" description="Protein kinase" evidence="14">
    <location>
        <begin position="324"/>
        <end position="612"/>
    </location>
</feature>
<gene>
    <name evidence="17" type="primary">LOC106775622</name>
</gene>
<dbReference type="FunFam" id="1.10.510.10:FF:000336">
    <property type="entry name" value="Cysteine-rich receptor-like protein kinase 2"/>
    <property type="match status" value="2"/>
</dbReference>
<dbReference type="KEGG" id="vra:106775622"/>
<reference evidence="17" key="2">
    <citation type="submission" date="2025-08" db="UniProtKB">
        <authorList>
            <consortium name="RefSeq"/>
        </authorList>
    </citation>
    <scope>IDENTIFICATION</scope>
    <source>
        <tissue evidence="17">Leaf</tissue>
    </source>
</reference>
<dbReference type="CDD" id="cd14066">
    <property type="entry name" value="STKc_IRAK"/>
    <property type="match status" value="2"/>
</dbReference>
<evidence type="ECO:0000256" key="2">
    <source>
        <dbReference type="ARBA" id="ARBA00022679"/>
    </source>
</evidence>
<dbReference type="Pfam" id="PF07714">
    <property type="entry name" value="PK_Tyr_Ser-Thr"/>
    <property type="match status" value="2"/>
</dbReference>
<dbReference type="PANTHER" id="PTHR47973">
    <property type="entry name" value="CYSTEINE-RICH RECEPTOR-LIKE PROTEIN KINASE 3"/>
    <property type="match status" value="1"/>
</dbReference>
<dbReference type="InterPro" id="IPR038408">
    <property type="entry name" value="GNK2_sf"/>
</dbReference>
<dbReference type="PROSITE" id="PS51473">
    <property type="entry name" value="GNK2"/>
    <property type="match status" value="4"/>
</dbReference>
<dbReference type="InterPro" id="IPR052059">
    <property type="entry name" value="CR_Ser/Thr_kinase"/>
</dbReference>
<dbReference type="PROSITE" id="PS00108">
    <property type="entry name" value="PROTEIN_KINASE_ST"/>
    <property type="match status" value="2"/>
</dbReference>
<dbReference type="CDD" id="cd23509">
    <property type="entry name" value="Gnk2-like"/>
    <property type="match status" value="4"/>
</dbReference>
<keyword evidence="12" id="KW-0812">Transmembrane</keyword>
<dbReference type="PROSITE" id="PS00107">
    <property type="entry name" value="PROTEIN_KINASE_ATP"/>
    <property type="match status" value="2"/>
</dbReference>
<evidence type="ECO:0000256" key="10">
    <source>
        <dbReference type="PROSITE-ProRule" id="PRU10141"/>
    </source>
</evidence>
<dbReference type="Gene3D" id="3.30.200.20">
    <property type="entry name" value="Phosphorylase Kinase, domain 1"/>
    <property type="match status" value="2"/>
</dbReference>
<keyword evidence="12" id="KW-1133">Transmembrane helix</keyword>
<feature type="signal peptide" evidence="13">
    <location>
        <begin position="1"/>
        <end position="24"/>
    </location>
</feature>
<feature type="domain" description="Gnk2-homologous" evidence="15">
    <location>
        <begin position="28"/>
        <end position="132"/>
    </location>
</feature>
<dbReference type="GO" id="GO:0004674">
    <property type="term" value="F:protein serine/threonine kinase activity"/>
    <property type="evidence" value="ECO:0007669"/>
    <property type="project" value="UniProtKB-KW"/>
</dbReference>
<evidence type="ECO:0000256" key="4">
    <source>
        <dbReference type="ARBA" id="ARBA00022737"/>
    </source>
</evidence>
<keyword evidence="5 10" id="KW-0547">Nucleotide-binding</keyword>
<dbReference type="Gene3D" id="1.10.510.10">
    <property type="entry name" value="Transferase(Phosphotransferase) domain 1"/>
    <property type="match status" value="2"/>
</dbReference>
<feature type="binding site" evidence="10">
    <location>
        <position position="958"/>
    </location>
    <ligand>
        <name>ATP</name>
        <dbReference type="ChEBI" id="CHEBI:30616"/>
    </ligand>
</feature>
<dbReference type="InterPro" id="IPR001245">
    <property type="entry name" value="Ser-Thr/Tyr_kinase_cat_dom"/>
</dbReference>
<feature type="compositionally biased region" description="Low complexity" evidence="11">
    <location>
        <begin position="1228"/>
        <end position="1245"/>
    </location>
</feature>
<evidence type="ECO:0000256" key="9">
    <source>
        <dbReference type="ARBA" id="ARBA00023180"/>
    </source>
</evidence>
<feature type="transmembrane region" description="Helical" evidence="12">
    <location>
        <begin position="264"/>
        <end position="289"/>
    </location>
</feature>
<feature type="domain" description="Gnk2-homologous" evidence="15">
    <location>
        <begin position="745"/>
        <end position="849"/>
    </location>
</feature>
<evidence type="ECO:0000256" key="6">
    <source>
        <dbReference type="ARBA" id="ARBA00022777"/>
    </source>
</evidence>
<reference evidence="16" key="1">
    <citation type="journal article" date="2014" name="Nat. Commun.">
        <title>Genome sequence of mungbean and insights into evolution within Vigna species.</title>
        <authorList>
            <person name="Kang Y.J."/>
            <person name="Kim S.K."/>
            <person name="Kim M.Y."/>
            <person name="Lestari P."/>
            <person name="Kim K.H."/>
            <person name="Ha B.K."/>
            <person name="Jun T.H."/>
            <person name="Hwang W.J."/>
            <person name="Lee T."/>
            <person name="Lee J."/>
            <person name="Shim S."/>
            <person name="Yoon M.Y."/>
            <person name="Jang Y.E."/>
            <person name="Han K.S."/>
            <person name="Taeprayoon P."/>
            <person name="Yoon N."/>
            <person name="Somta P."/>
            <person name="Tanya P."/>
            <person name="Kim K.S."/>
            <person name="Gwag J.G."/>
            <person name="Moon J.K."/>
            <person name="Lee Y.H."/>
            <person name="Park B.S."/>
            <person name="Bombarely A."/>
            <person name="Doyle J.J."/>
            <person name="Jackson S.A."/>
            <person name="Schafleitner R."/>
            <person name="Srinives P."/>
            <person name="Varshney R.K."/>
            <person name="Lee S.H."/>
        </authorList>
    </citation>
    <scope>NUCLEOTIDE SEQUENCE [LARGE SCALE GENOMIC DNA]</scope>
    <source>
        <strain evidence="16">cv. VC1973A</strain>
    </source>
</reference>
<accession>A0A3Q0FF32</accession>
<feature type="binding site" evidence="10">
    <location>
        <position position="353"/>
    </location>
    <ligand>
        <name>ATP</name>
        <dbReference type="ChEBI" id="CHEBI:30616"/>
    </ligand>
</feature>
<feature type="region of interest" description="Disordered" evidence="11">
    <location>
        <begin position="1225"/>
        <end position="1245"/>
    </location>
</feature>
<keyword evidence="7 10" id="KW-0067">ATP-binding</keyword>
<dbReference type="FunFam" id="3.30.200.20:FF:000177">
    <property type="entry name" value="Cysteine-rich receptor-like protein kinase 2"/>
    <property type="match status" value="2"/>
</dbReference>
<dbReference type="RefSeq" id="XP_022642675.1">
    <property type="nucleotide sequence ID" value="XM_022786954.1"/>
</dbReference>
<dbReference type="AlphaFoldDB" id="A0A3Q0FF32"/>
<dbReference type="InterPro" id="IPR000719">
    <property type="entry name" value="Prot_kinase_dom"/>
</dbReference>
<dbReference type="FunFam" id="3.30.430.20:FF:000014">
    <property type="entry name" value="Cysteine-rich receptor-like protein kinase 2"/>
    <property type="match status" value="1"/>
</dbReference>
<evidence type="ECO:0000256" key="5">
    <source>
        <dbReference type="ARBA" id="ARBA00022741"/>
    </source>
</evidence>
<evidence type="ECO:0000313" key="17">
    <source>
        <dbReference type="RefSeq" id="XP_022642675.1"/>
    </source>
</evidence>
<protein>
    <submittedName>
        <fullName evidence="17">Cysteine-rich receptor-like protein kinase 2</fullName>
    </submittedName>
</protein>
<feature type="transmembrane region" description="Helical" evidence="12">
    <location>
        <begin position="871"/>
        <end position="894"/>
    </location>
</feature>
<dbReference type="Pfam" id="PF01657">
    <property type="entry name" value="Stress-antifung"/>
    <property type="match status" value="4"/>
</dbReference>
<keyword evidence="2" id="KW-0808">Transferase</keyword>
<organism evidence="16 17">
    <name type="scientific">Vigna radiata var. radiata</name>
    <name type="common">Mung bean</name>
    <name type="synonym">Phaseolus aureus</name>
    <dbReference type="NCBI Taxonomy" id="3916"/>
    <lineage>
        <taxon>Eukaryota</taxon>
        <taxon>Viridiplantae</taxon>
        <taxon>Streptophyta</taxon>
        <taxon>Embryophyta</taxon>
        <taxon>Tracheophyta</taxon>
        <taxon>Spermatophyta</taxon>
        <taxon>Magnoliopsida</taxon>
        <taxon>eudicotyledons</taxon>
        <taxon>Gunneridae</taxon>
        <taxon>Pentapetalae</taxon>
        <taxon>rosids</taxon>
        <taxon>fabids</taxon>
        <taxon>Fabales</taxon>
        <taxon>Fabaceae</taxon>
        <taxon>Papilionoideae</taxon>
        <taxon>50 kb inversion clade</taxon>
        <taxon>NPAAA clade</taxon>
        <taxon>indigoferoid/millettioid clade</taxon>
        <taxon>Phaseoleae</taxon>
        <taxon>Vigna</taxon>
    </lineage>
</organism>
<dbReference type="FunFam" id="3.30.430.20:FF:000017">
    <property type="entry name" value="Cysteine-rich receptor-like protein kinase 2"/>
    <property type="match status" value="2"/>
</dbReference>
<evidence type="ECO:0000256" key="7">
    <source>
        <dbReference type="ARBA" id="ARBA00022840"/>
    </source>
</evidence>
<keyword evidence="8" id="KW-0675">Receptor</keyword>
<dbReference type="Proteomes" id="UP000087766">
    <property type="component" value="Chromosome 10"/>
</dbReference>
<evidence type="ECO:0000313" key="16">
    <source>
        <dbReference type="Proteomes" id="UP000087766"/>
    </source>
</evidence>
<dbReference type="GeneID" id="106775622"/>
<dbReference type="PROSITE" id="PS50011">
    <property type="entry name" value="PROTEIN_KINASE_DOM"/>
    <property type="match status" value="2"/>
</dbReference>
<sequence>MHLSSLLPLTVLSILLWSLEGALGDPQILLLNKGCSQYNATDLSTFNQNLNATLNDLRVQVTNQSKYFATAQEARGQDPVYAMFQCRNYLSTTDCAACFSAAAAQIRNCSAGANGARVIYDGCFLRYESAGFFDQTTLAGNSMICGNQTAVVASDFNTSAQQVLKDLQIATPKISGFFAATKTQVSGAAIYAIAQCAETVSESGCLDCLTVGYNNIEVCLPNTEGRAFDAGCFMRYSETAFFADNQTIDITPFLQQGSSSKKGAIIGGVVGGVALIVIILALIALLRWYKKPKKVRRGDILGATDLKGPVSYRYKDLKAATKNFSDENKLGEGGFGDVYKGTLKNGKIVAVKKLFFGASGKIDDQFESEVKLISNVHHRNLVRLLGCCSKGQERILVYEYMANKSLDRFLFGEVKDSLNWKQRYDIILGTAKGLAYLHEDFHVCIIHRDIKTSNILLDDEMQPRIADFGLARLLPEDQSHLSTRFAGTLGYTAPEYAIHGQLSEKADAYSFGVVLLEIVSGQKNSELRTDANDGEFLLKRAWKLYEEDRHLELVDKKLDGKEYDVEEVKKVIEIALLCIQASAGARPTMSEVVASLKGKNSLGQIRPSMPLLVLITLIWWSSDNIHAYGAVENIQTNLLSKGCSAYNASNLRSFFANINETFAGLRAQISSDKNKHFAIEDKARGEVITYAMFQCRNYLSKTECLSCFDTATSQILNCSAANGARIIYDSCFLRYESERFYDETNEPGGGVSCGNMSSTVTGFKVAAQPVLMELQQATPKIKGFYAATKTPVVGGSAIYAVSQCVETAMKTSCLNCLQVAHDNLQRCLPNTDGTAYDAGCFMRYSTIPLFADNQTIDIAPFLKQGGSTKKWGIIGGVVVGAALLLLLLFAWIWFRKSKGVQRGDILGATELKGPVNYKYNDLKAATKKFSAENKLGEGGFGAVYKGTLKNGKVVAVKKLVLGKSSKMMDDFEGEVKLISNVHHRNLVRLLGCCSKGQERILVYEYMANSSLDRFLFGNRKGFLSWKQRYNIILGTAKGLAYLHEEFHVSIIHRDIKTANILLNDDLQPKIADFGLARLLPEDCSHLSTKFAGTLGYTAPEYAMHGQLSEKADTYSFGIVVLEIISGQKSTDVKGDEESSEYLLQRSWKLYERGCHLELLEEGIDPDEYDGEEVKRIIEIGLLCTQATAAARPTMSEVVVLLKSRNSVEHLRPTMPVFVGTNVMTREGNSTSSSNANASISIVSAR</sequence>
<dbReference type="SMART" id="SM00220">
    <property type="entry name" value="S_TKc"/>
    <property type="match status" value="2"/>
</dbReference>
<name>A0A3Q0FF32_VIGRR</name>
<feature type="chain" id="PRO_5017926338" evidence="13">
    <location>
        <begin position="25"/>
        <end position="1245"/>
    </location>
</feature>
<dbReference type="OrthoDB" id="1426426at2759"/>
<dbReference type="SUPFAM" id="SSF56112">
    <property type="entry name" value="Protein kinase-like (PK-like)"/>
    <property type="match status" value="2"/>
</dbReference>
<evidence type="ECO:0000256" key="12">
    <source>
        <dbReference type="SAM" id="Phobius"/>
    </source>
</evidence>
<evidence type="ECO:0000256" key="13">
    <source>
        <dbReference type="SAM" id="SignalP"/>
    </source>
</evidence>